<protein>
    <submittedName>
        <fullName evidence="4">C-type cyclin</fullName>
    </submittedName>
</protein>
<dbReference type="EMBL" id="PXOA01000310">
    <property type="protein sequence ID" value="RFU77027.1"/>
    <property type="molecule type" value="Genomic_DNA"/>
</dbReference>
<dbReference type="InterPro" id="IPR022137">
    <property type="entry name" value="Znf_prot_DUF3669"/>
</dbReference>
<organism evidence="4 5">
    <name type="scientific">Trichoderma arundinaceum</name>
    <dbReference type="NCBI Taxonomy" id="490622"/>
    <lineage>
        <taxon>Eukaryota</taxon>
        <taxon>Fungi</taxon>
        <taxon>Dikarya</taxon>
        <taxon>Ascomycota</taxon>
        <taxon>Pezizomycotina</taxon>
        <taxon>Sordariomycetes</taxon>
        <taxon>Hypocreomycetidae</taxon>
        <taxon>Hypocreales</taxon>
        <taxon>Hypocreaceae</taxon>
        <taxon>Trichoderma</taxon>
    </lineage>
</organism>
<proteinExistence type="inferred from homology"/>
<dbReference type="Pfam" id="PF12417">
    <property type="entry name" value="DUF3669"/>
    <property type="match status" value="1"/>
</dbReference>
<feature type="region of interest" description="Disordered" evidence="2">
    <location>
        <begin position="333"/>
        <end position="356"/>
    </location>
</feature>
<accession>A0A395NMF9</accession>
<evidence type="ECO:0000256" key="1">
    <source>
        <dbReference type="RuleBase" id="RU000383"/>
    </source>
</evidence>
<evidence type="ECO:0000313" key="4">
    <source>
        <dbReference type="EMBL" id="RFU77027.1"/>
    </source>
</evidence>
<feature type="region of interest" description="Disordered" evidence="2">
    <location>
        <begin position="1"/>
        <end position="31"/>
    </location>
</feature>
<gene>
    <name evidence="4" type="ORF">TARUN_5206</name>
</gene>
<feature type="compositionally biased region" description="Polar residues" evidence="2">
    <location>
        <begin position="336"/>
        <end position="347"/>
    </location>
</feature>
<dbReference type="OrthoDB" id="4951845at2759"/>
<dbReference type="SUPFAM" id="SSF47954">
    <property type="entry name" value="Cyclin-like"/>
    <property type="match status" value="2"/>
</dbReference>
<sequence>MSPTDSEAPPAASNGDAAPRIGPHPGYISSSNQYSSELKIRRMLKDNGCDPAREDNYRLQGVQLIDTVRQHLNLPVRTFDTACTYFHKFRLNFRDAEYNYQDAALASLFVACKVEDTIKKSKDILAAAYNVKNPEKPVASDDKVRGPQMLCSAVLNNNHNAQIFESPGKIIIGLERLILETIGFDFRTRYPQKLLVKVVRSILGPDQGKSFFNIAYAMSIDMYKTFVPIKRTTFSMVMALVELTARMTGQHLDKVKEFIAQRRQYHRPAVLETMLDILDLYVQYHKSTKVGTQFDLNRFMDIKIALNTELEKEFISRHMYYCTRCENDEAHPVTPGSVTSPTATVSSWPGDASMRRTARGQDGTMRFVFDPEAAREEQDTVTQYYNEEYEEYEMEVEEPIPPPRHEHAEGDFTTKMTTAVPEAIVANSALKEDSKMIPTHLVALAPISNTTLPGTAAMQTTNMQPDKICQLTVRNGSSQLERVGQGFCGSVWGELEEVSRPSSGRQLVMKREDGGPGRSIANEYRIHMRLLECLKALDNSQTLAIFGTSGISFNIPESEALISQDGPEWTDILPRLPSGHTPCKAIFSEKIIPFGLSARRMIIQNFIPGVDVDKILNTQANKHCLIRPYLGRRKFQVASERPRRLRVYSLRNFPFHIDQMESIGIEPHGYAVSMADALAFLHWIAKVDANDVEFVLAQPRSHEQSVTKLSCSDYAGNLGPHAMWILDFDCCKDMTMDDSGIENACRCFWRNDPFYPRPGSLNGSDQKLWEVFRDRFLDTSAKILKHDEVTVKELPKRLIDRIIQTRGVFSRG</sequence>
<dbReference type="STRING" id="490622.A0A395NMF9"/>
<keyword evidence="1" id="KW-0195">Cyclin</keyword>
<dbReference type="SMART" id="SM00385">
    <property type="entry name" value="CYCLIN"/>
    <property type="match status" value="1"/>
</dbReference>
<evidence type="ECO:0000259" key="3">
    <source>
        <dbReference type="SMART" id="SM00385"/>
    </source>
</evidence>
<dbReference type="Gene3D" id="1.10.472.10">
    <property type="entry name" value="Cyclin-like"/>
    <property type="match status" value="1"/>
</dbReference>
<feature type="domain" description="Cyclin-like" evidence="3">
    <location>
        <begin position="63"/>
        <end position="180"/>
    </location>
</feature>
<evidence type="ECO:0000313" key="5">
    <source>
        <dbReference type="Proteomes" id="UP000266272"/>
    </source>
</evidence>
<dbReference type="InterPro" id="IPR006671">
    <property type="entry name" value="Cyclin_N"/>
</dbReference>
<dbReference type="InterPro" id="IPR036915">
    <property type="entry name" value="Cyclin-like_sf"/>
</dbReference>
<dbReference type="InterPro" id="IPR013763">
    <property type="entry name" value="Cyclin-like_dom"/>
</dbReference>
<dbReference type="PANTHER" id="PTHR40780">
    <property type="entry name" value="DUF3669 DOMAIN-CONTAINING PROTEIN"/>
    <property type="match status" value="1"/>
</dbReference>
<name>A0A395NMF9_TRIAR</name>
<dbReference type="Proteomes" id="UP000266272">
    <property type="component" value="Unassembled WGS sequence"/>
</dbReference>
<reference evidence="4 5" key="1">
    <citation type="journal article" date="2018" name="PLoS Pathog.">
        <title>Evolution of structural diversity of trichothecenes, a family of toxins produced by plant pathogenic and entomopathogenic fungi.</title>
        <authorList>
            <person name="Proctor R.H."/>
            <person name="McCormick S.P."/>
            <person name="Kim H.S."/>
            <person name="Cardoza R.E."/>
            <person name="Stanley A.M."/>
            <person name="Lindo L."/>
            <person name="Kelly A."/>
            <person name="Brown D.W."/>
            <person name="Lee T."/>
            <person name="Vaughan M.M."/>
            <person name="Alexander N.J."/>
            <person name="Busman M."/>
            <person name="Gutierrez S."/>
        </authorList>
    </citation>
    <scope>NUCLEOTIDE SEQUENCE [LARGE SCALE GENOMIC DNA]</scope>
    <source>
        <strain evidence="4 5">IBT 40837</strain>
    </source>
</reference>
<dbReference type="PANTHER" id="PTHR40780:SF3">
    <property type="entry name" value="DUF3669 DOMAIN-CONTAINING PROTEIN"/>
    <property type="match status" value="1"/>
</dbReference>
<comment type="caution">
    <text evidence="4">The sequence shown here is derived from an EMBL/GenBank/DDBJ whole genome shotgun (WGS) entry which is preliminary data.</text>
</comment>
<keyword evidence="5" id="KW-1185">Reference proteome</keyword>
<dbReference type="Pfam" id="PF00134">
    <property type="entry name" value="Cyclin_N"/>
    <property type="match status" value="1"/>
</dbReference>
<comment type="similarity">
    <text evidence="1">Belongs to the cyclin family.</text>
</comment>
<dbReference type="AlphaFoldDB" id="A0A395NMF9"/>
<evidence type="ECO:0000256" key="2">
    <source>
        <dbReference type="SAM" id="MobiDB-lite"/>
    </source>
</evidence>